<dbReference type="InterPro" id="IPR007014">
    <property type="entry name" value="FUN14"/>
</dbReference>
<proteinExistence type="inferred from homology"/>
<protein>
    <submittedName>
        <fullName evidence="8">FUN14 family protein</fullName>
    </submittedName>
</protein>
<evidence type="ECO:0000256" key="1">
    <source>
        <dbReference type="ARBA" id="ARBA00004374"/>
    </source>
</evidence>
<keyword evidence="4 6" id="KW-1133">Transmembrane helix</keyword>
<comment type="subcellular location">
    <subcellularLocation>
        <location evidence="1">Mitochondrion outer membrane</location>
        <topology evidence="1">Multi-pass membrane protein</topology>
    </subcellularLocation>
</comment>
<evidence type="ECO:0000256" key="4">
    <source>
        <dbReference type="ARBA" id="ARBA00022989"/>
    </source>
</evidence>
<evidence type="ECO:0000256" key="6">
    <source>
        <dbReference type="SAM" id="Phobius"/>
    </source>
</evidence>
<dbReference type="AlphaFoldDB" id="A0A1I7WSY2"/>
<comment type="similarity">
    <text evidence="2">Belongs to the FUN14 family.</text>
</comment>
<evidence type="ECO:0000256" key="5">
    <source>
        <dbReference type="ARBA" id="ARBA00023136"/>
    </source>
</evidence>
<keyword evidence="5 6" id="KW-0472">Membrane</keyword>
<dbReference type="Proteomes" id="UP000095283">
    <property type="component" value="Unplaced"/>
</dbReference>
<accession>A0A1I7WSY2</accession>
<dbReference type="GO" id="GO:0005741">
    <property type="term" value="C:mitochondrial outer membrane"/>
    <property type="evidence" value="ECO:0007669"/>
    <property type="project" value="UniProtKB-SubCell"/>
</dbReference>
<keyword evidence="7" id="KW-1185">Reference proteome</keyword>
<evidence type="ECO:0000256" key="3">
    <source>
        <dbReference type="ARBA" id="ARBA00022692"/>
    </source>
</evidence>
<reference evidence="8" key="1">
    <citation type="submission" date="2016-11" db="UniProtKB">
        <authorList>
            <consortium name="WormBaseParasite"/>
        </authorList>
    </citation>
    <scope>IDENTIFICATION</scope>
</reference>
<dbReference type="Pfam" id="PF04930">
    <property type="entry name" value="FUN14"/>
    <property type="match status" value="1"/>
</dbReference>
<sequence length="88" mass="9947">MSAEYVAREILCAASERKTDLFCNYRGYIKLNRSKFESDLEKLSRGIKRELRGKSSVINDEDVSNFLYSNAWILGGFAAGWLIGYGIA</sequence>
<organism evidence="7 8">
    <name type="scientific">Heterorhabditis bacteriophora</name>
    <name type="common">Entomopathogenic nematode worm</name>
    <dbReference type="NCBI Taxonomy" id="37862"/>
    <lineage>
        <taxon>Eukaryota</taxon>
        <taxon>Metazoa</taxon>
        <taxon>Ecdysozoa</taxon>
        <taxon>Nematoda</taxon>
        <taxon>Chromadorea</taxon>
        <taxon>Rhabditida</taxon>
        <taxon>Rhabditina</taxon>
        <taxon>Rhabditomorpha</taxon>
        <taxon>Strongyloidea</taxon>
        <taxon>Heterorhabditidae</taxon>
        <taxon>Heterorhabditis</taxon>
    </lineage>
</organism>
<dbReference type="WBParaSite" id="Hba_08203">
    <property type="protein sequence ID" value="Hba_08203"/>
    <property type="gene ID" value="Hba_08203"/>
</dbReference>
<keyword evidence="3 6" id="KW-0812">Transmembrane</keyword>
<feature type="transmembrane region" description="Helical" evidence="6">
    <location>
        <begin position="66"/>
        <end position="87"/>
    </location>
</feature>
<evidence type="ECO:0000256" key="2">
    <source>
        <dbReference type="ARBA" id="ARBA00009160"/>
    </source>
</evidence>
<name>A0A1I7WSY2_HETBA</name>
<evidence type="ECO:0000313" key="7">
    <source>
        <dbReference type="Proteomes" id="UP000095283"/>
    </source>
</evidence>
<evidence type="ECO:0000313" key="8">
    <source>
        <dbReference type="WBParaSite" id="Hba_08203"/>
    </source>
</evidence>